<keyword evidence="11 12" id="KW-0472">Membrane</keyword>
<comment type="function">
    <text evidence="12">Pore-forming subunit of a potassium efflux system that confers protection against electrophiles. Catalyzes K(+)/H(+) antiport.</text>
</comment>
<dbReference type="NCBIfam" id="TIGR00932">
    <property type="entry name" value="2a37"/>
    <property type="match status" value="1"/>
</dbReference>
<comment type="subunit">
    <text evidence="12">Interacts with the regulatory subunit KefG.</text>
</comment>
<evidence type="ECO:0000256" key="9">
    <source>
        <dbReference type="ARBA" id="ARBA00022989"/>
    </source>
</evidence>
<evidence type="ECO:0000256" key="8">
    <source>
        <dbReference type="ARBA" id="ARBA00022958"/>
    </source>
</evidence>
<feature type="domain" description="RCK N-terminal" evidence="13">
    <location>
        <begin position="399"/>
        <end position="518"/>
    </location>
</feature>
<dbReference type="InterPro" id="IPR038770">
    <property type="entry name" value="Na+/solute_symporter_sf"/>
</dbReference>
<evidence type="ECO:0000256" key="11">
    <source>
        <dbReference type="ARBA" id="ARBA00023136"/>
    </source>
</evidence>
<sequence>MEDNWMIKAVLFFLCAAVIMVPIAQRLKIGAVLGYLIAGIAIGPWGLGLFKDVDDILHFSELGVVFLMFLIGLELNPAKLWQLRRAIFGVGSMQVVFTASIFTGLILLLTSFSWQAAIVGGLGIAMSSTAMALQLMNEKGMNNNEGGKLGFAVLLFQDMAVIPILAVIPLLAGETASSDWYRIILKIGAFAALLICGRYLLRPLFRLVVKSGVREVFTAAALLVVLGAAIFMETLGFSMAMGTFIAGVLLADSEYRHELEISIEPFKGLLLGLFFISVGMSLDIGILWQHLFQVLIGVVILVSVKGLVLYSIARLAGLRSSTRLQFSAVLSQGGEFAFVVFSTAMTMKVLESQQMALLLVVVTLSMMTTPLVMQMTDAVLSRRYNEPATDEEQFVENNHPEVILVGFGRMGQVVGRLLMANKIKITVLEHDVGSLSTMRKYGYKVYYGDATDLNLLRSAGAEHAKAIVITSNETEATMEIVQLCQQHFPDLQIIARARGRVEAHELLKAGVTQFSRETFSSALELGRKTLVELGMHPHQAYRAQQHFRRLDMQLLRKLVDESPDEVPNISRVKESRRELEELFNEEIRQEHHQPDVWDETLTEIIPDENREKRSIDKQEN</sequence>
<dbReference type="InterPro" id="IPR036291">
    <property type="entry name" value="NAD(P)-bd_dom_sf"/>
</dbReference>
<dbReference type="OrthoDB" id="9781411at2"/>
<evidence type="ECO:0000259" key="13">
    <source>
        <dbReference type="PROSITE" id="PS51201"/>
    </source>
</evidence>
<keyword evidence="9 12" id="KW-1133">Transmembrane helix</keyword>
<feature type="transmembrane region" description="Helical" evidence="12">
    <location>
        <begin position="56"/>
        <end position="75"/>
    </location>
</feature>
<dbReference type="Gene3D" id="1.20.1530.20">
    <property type="match status" value="1"/>
</dbReference>
<dbReference type="RefSeq" id="WP_066749228.1">
    <property type="nucleotide sequence ID" value="NZ_LXEN01000065.1"/>
</dbReference>
<evidence type="ECO:0000256" key="3">
    <source>
        <dbReference type="ARBA" id="ARBA00022449"/>
    </source>
</evidence>
<keyword evidence="15" id="KW-1185">Reference proteome</keyword>
<dbReference type="STRING" id="1354337.M983_1417"/>
<keyword evidence="8 12" id="KW-0630">Potassium</keyword>
<dbReference type="InterPro" id="IPR004771">
    <property type="entry name" value="K/H_exchanger"/>
</dbReference>
<dbReference type="EMBL" id="LXEN01000065">
    <property type="protein sequence ID" value="OAT31306.1"/>
    <property type="molecule type" value="Genomic_DNA"/>
</dbReference>
<comment type="caution">
    <text evidence="14">The sequence shown here is derived from an EMBL/GenBank/DDBJ whole genome shotgun (WGS) entry which is preliminary data.</text>
</comment>
<proteinExistence type="inferred from homology"/>
<dbReference type="GO" id="GO:0005886">
    <property type="term" value="C:plasma membrane"/>
    <property type="evidence" value="ECO:0007669"/>
    <property type="project" value="UniProtKB-SubCell"/>
</dbReference>
<dbReference type="NCBIfam" id="NF002973">
    <property type="entry name" value="PRK03659.1"/>
    <property type="match status" value="1"/>
</dbReference>
<accession>A0A198G4T9</accession>
<keyword evidence="5 12" id="KW-0997">Cell inner membrane</keyword>
<feature type="transmembrane region" description="Helical" evidence="12">
    <location>
        <begin position="31"/>
        <end position="50"/>
    </location>
</feature>
<evidence type="ECO:0000256" key="12">
    <source>
        <dbReference type="HAMAP-Rule" id="MF_01412"/>
    </source>
</evidence>
<keyword evidence="7 12" id="KW-0812">Transmembrane</keyword>
<dbReference type="PATRIC" id="fig|1354337.4.peg.1447"/>
<dbReference type="SUPFAM" id="SSF51735">
    <property type="entry name" value="NAD(P)-binding Rossmann-fold domains"/>
    <property type="match status" value="1"/>
</dbReference>
<dbReference type="InterPro" id="IPR003148">
    <property type="entry name" value="RCK_N"/>
</dbReference>
<evidence type="ECO:0000256" key="1">
    <source>
        <dbReference type="ARBA" id="ARBA00004429"/>
    </source>
</evidence>
<name>A0A198G4T9_9GAMM</name>
<comment type="similarity">
    <text evidence="12">Belongs to the monovalent cation:proton antiporter 2 (CPA2) transporter (TC 2.A.37) family. KefB subfamily.</text>
</comment>
<dbReference type="GO" id="GO:0015503">
    <property type="term" value="F:glutathione-regulated potassium exporter activity"/>
    <property type="evidence" value="ECO:0007669"/>
    <property type="project" value="UniProtKB-UniRule"/>
</dbReference>
<dbReference type="PROSITE" id="PS51201">
    <property type="entry name" value="RCK_N"/>
    <property type="match status" value="1"/>
</dbReference>
<protein>
    <recommendedName>
        <fullName evidence="12">Glutathione-regulated potassium-efflux system protein KefB</fullName>
    </recommendedName>
    <alternativeName>
        <fullName evidence="12">K(+)/H(+) antiporter</fullName>
    </alternativeName>
</protein>
<feature type="transmembrane region" description="Helical" evidence="12">
    <location>
        <begin position="183"/>
        <end position="201"/>
    </location>
</feature>
<feature type="transmembrane region" description="Helical" evidence="12">
    <location>
        <begin position="6"/>
        <end position="24"/>
    </location>
</feature>
<feature type="transmembrane region" description="Helical" evidence="12">
    <location>
        <begin position="355"/>
        <end position="373"/>
    </location>
</feature>
<dbReference type="FunFam" id="3.40.50.720:FF:000036">
    <property type="entry name" value="Glutathione-regulated potassium-efflux system protein KefB"/>
    <property type="match status" value="1"/>
</dbReference>
<evidence type="ECO:0000313" key="14">
    <source>
        <dbReference type="EMBL" id="OAT31306.1"/>
    </source>
</evidence>
<dbReference type="Gene3D" id="3.40.50.720">
    <property type="entry name" value="NAD(P)-binding Rossmann-like Domain"/>
    <property type="match status" value="1"/>
</dbReference>
<keyword evidence="2 12" id="KW-0813">Transport</keyword>
<dbReference type="InterPro" id="IPR006153">
    <property type="entry name" value="Cation/H_exchanger_TM"/>
</dbReference>
<dbReference type="PANTHER" id="PTHR46157">
    <property type="entry name" value="K(+) EFFLUX ANTIPORTER 3, CHLOROPLASTIC"/>
    <property type="match status" value="1"/>
</dbReference>
<evidence type="ECO:0000256" key="6">
    <source>
        <dbReference type="ARBA" id="ARBA00022538"/>
    </source>
</evidence>
<feature type="transmembrane region" description="Helical" evidence="12">
    <location>
        <begin position="237"/>
        <end position="256"/>
    </location>
</feature>
<feature type="transmembrane region" description="Helical" evidence="12">
    <location>
        <begin position="149"/>
        <end position="171"/>
    </location>
</feature>
<dbReference type="GO" id="GO:1902600">
    <property type="term" value="P:proton transmembrane transport"/>
    <property type="evidence" value="ECO:0007669"/>
    <property type="project" value="InterPro"/>
</dbReference>
<evidence type="ECO:0000256" key="4">
    <source>
        <dbReference type="ARBA" id="ARBA00022475"/>
    </source>
</evidence>
<keyword evidence="10 12" id="KW-0406">Ion transport</keyword>
<keyword evidence="4 12" id="KW-1003">Cell membrane</keyword>
<organism evidence="14 15">
    <name type="scientific">Proteus myxofaciens ATCC 19692</name>
    <dbReference type="NCBI Taxonomy" id="1354337"/>
    <lineage>
        <taxon>Bacteria</taxon>
        <taxon>Pseudomonadati</taxon>
        <taxon>Pseudomonadota</taxon>
        <taxon>Gammaproteobacteria</taxon>
        <taxon>Enterobacterales</taxon>
        <taxon>Morganellaceae</taxon>
        <taxon>Proteus</taxon>
    </lineage>
</organism>
<dbReference type="Proteomes" id="UP000094023">
    <property type="component" value="Unassembled WGS sequence"/>
</dbReference>
<evidence type="ECO:0000313" key="15">
    <source>
        <dbReference type="Proteomes" id="UP000094023"/>
    </source>
</evidence>
<dbReference type="Pfam" id="PF02254">
    <property type="entry name" value="TrkA_N"/>
    <property type="match status" value="1"/>
</dbReference>
<feature type="transmembrane region" description="Helical" evidence="12">
    <location>
        <begin position="294"/>
        <end position="312"/>
    </location>
</feature>
<keyword evidence="3 12" id="KW-0050">Antiport</keyword>
<reference evidence="14 15" key="1">
    <citation type="submission" date="2016-04" db="EMBL/GenBank/DDBJ databases">
        <title>ATOL: Assembling a taxonomically balanced genome-scale reconstruction of the evolutionary history of the Enterobacteriaceae.</title>
        <authorList>
            <person name="Plunkett G.III."/>
            <person name="Neeno-Eckwall E.C."/>
            <person name="Glasner J.D."/>
            <person name="Perna N.T."/>
        </authorList>
    </citation>
    <scope>NUCLEOTIDE SEQUENCE [LARGE SCALE GENOMIC DNA]</scope>
    <source>
        <strain evidence="14 15">ATCC 19692</strain>
    </source>
</reference>
<dbReference type="AlphaFoldDB" id="A0A198G4T9"/>
<evidence type="ECO:0000256" key="10">
    <source>
        <dbReference type="ARBA" id="ARBA00023065"/>
    </source>
</evidence>
<keyword evidence="6 12" id="KW-0633">Potassium transport</keyword>
<dbReference type="Pfam" id="PF00999">
    <property type="entry name" value="Na_H_Exchanger"/>
    <property type="match status" value="1"/>
</dbReference>
<feature type="transmembrane region" description="Helical" evidence="12">
    <location>
        <begin position="87"/>
        <end position="108"/>
    </location>
</feature>
<dbReference type="PANTHER" id="PTHR46157:SF4">
    <property type="entry name" value="K(+) EFFLUX ANTIPORTER 3, CHLOROPLASTIC"/>
    <property type="match status" value="1"/>
</dbReference>
<comment type="subcellular location">
    <subcellularLocation>
        <location evidence="1 12">Cell inner membrane</location>
        <topology evidence="1 12">Multi-pass membrane protein</topology>
    </subcellularLocation>
</comment>
<evidence type="ECO:0000256" key="2">
    <source>
        <dbReference type="ARBA" id="ARBA00022448"/>
    </source>
</evidence>
<dbReference type="InterPro" id="IPR020884">
    <property type="entry name" value="K_H_efflux_KefB"/>
</dbReference>
<feature type="transmembrane region" description="Helical" evidence="12">
    <location>
        <begin position="114"/>
        <end position="137"/>
    </location>
</feature>
<evidence type="ECO:0000256" key="7">
    <source>
        <dbReference type="ARBA" id="ARBA00022692"/>
    </source>
</evidence>
<feature type="transmembrane region" description="Helical" evidence="12">
    <location>
        <begin position="268"/>
        <end position="288"/>
    </location>
</feature>
<dbReference type="FunFam" id="1.20.1530.20:FF:000001">
    <property type="entry name" value="Glutathione-regulated potassium-efflux system protein KefB"/>
    <property type="match status" value="1"/>
</dbReference>
<evidence type="ECO:0000256" key="5">
    <source>
        <dbReference type="ARBA" id="ARBA00022519"/>
    </source>
</evidence>
<dbReference type="HAMAP" id="MF_01412">
    <property type="entry name" value="K_H_efflux_KefB"/>
    <property type="match status" value="1"/>
</dbReference>
<gene>
    <name evidence="12" type="primary">kefB</name>
    <name evidence="14" type="ORF">M983_1417</name>
</gene>